<evidence type="ECO:0008006" key="3">
    <source>
        <dbReference type="Google" id="ProtNLM"/>
    </source>
</evidence>
<protein>
    <recommendedName>
        <fullName evidence="3">Tegument antigen</fullName>
    </recommendedName>
</protein>
<dbReference type="CDD" id="cd21454">
    <property type="entry name" value="DLC-like_TAL"/>
    <property type="match status" value="1"/>
</dbReference>
<dbReference type="Gene3D" id="1.10.238.10">
    <property type="entry name" value="EF-hand"/>
    <property type="match status" value="1"/>
</dbReference>
<dbReference type="InterPro" id="IPR001372">
    <property type="entry name" value="Dynein_light_chain_typ-1/2"/>
</dbReference>
<dbReference type="InterPro" id="IPR037177">
    <property type="entry name" value="DLC_sf"/>
</dbReference>
<dbReference type="AlphaFoldDB" id="A0A8S9Z9I2"/>
<dbReference type="InterPro" id="IPR011992">
    <property type="entry name" value="EF-hand-dom_pair"/>
</dbReference>
<dbReference type="SUPFAM" id="SSF54648">
    <property type="entry name" value="DLC"/>
    <property type="match status" value="1"/>
</dbReference>
<accession>A0A8S9Z9I2</accession>
<dbReference type="Gene3D" id="3.30.740.10">
    <property type="entry name" value="Protein Inhibitor Of Neuronal Nitric Oxide Synthase"/>
    <property type="match status" value="1"/>
</dbReference>
<dbReference type="Pfam" id="PF01221">
    <property type="entry name" value="Dynein_light"/>
    <property type="match status" value="1"/>
</dbReference>
<dbReference type="GO" id="GO:0007017">
    <property type="term" value="P:microtubule-based process"/>
    <property type="evidence" value="ECO:0007669"/>
    <property type="project" value="InterPro"/>
</dbReference>
<sequence>MDGFVQAFFDIDKSRKEWLSMDELAEYMKENDLDEAFLERWQALFDPEKTGKIQLAKFCEVLGLQENTVREQFDAEELTEELKEVADIASDMDRTMKVKVVRIIRKGFEKFPDDEKEMVKFIKQELDRTLDRLWHVVIVHGRYHSYYSYETGYNFCFKMNERIFIIYRSPDPHSFT</sequence>
<dbReference type="Proteomes" id="UP000822476">
    <property type="component" value="Unassembled WGS sequence"/>
</dbReference>
<name>A0A8S9Z9I2_9TREM</name>
<dbReference type="SUPFAM" id="SSF47473">
    <property type="entry name" value="EF-hand"/>
    <property type="match status" value="1"/>
</dbReference>
<dbReference type="GO" id="GO:0030286">
    <property type="term" value="C:dynein complex"/>
    <property type="evidence" value="ECO:0007669"/>
    <property type="project" value="InterPro"/>
</dbReference>
<evidence type="ECO:0000313" key="2">
    <source>
        <dbReference type="Proteomes" id="UP000822476"/>
    </source>
</evidence>
<reference evidence="1" key="1">
    <citation type="submission" date="2019-07" db="EMBL/GenBank/DDBJ databases">
        <title>Annotation for the trematode Paragonimus miyazaki's.</title>
        <authorList>
            <person name="Choi Y.-J."/>
        </authorList>
    </citation>
    <scope>NUCLEOTIDE SEQUENCE</scope>
    <source>
        <strain evidence="1">Japan</strain>
    </source>
</reference>
<comment type="caution">
    <text evidence="1">The sequence shown here is derived from an EMBL/GenBank/DDBJ whole genome shotgun (WGS) entry which is preliminary data.</text>
</comment>
<dbReference type="SMART" id="SM01375">
    <property type="entry name" value="Dynein_light"/>
    <property type="match status" value="1"/>
</dbReference>
<keyword evidence="2" id="KW-1185">Reference proteome</keyword>
<proteinExistence type="predicted"/>
<dbReference type="OrthoDB" id="6219937at2759"/>
<dbReference type="EMBL" id="JTDE01000241">
    <property type="protein sequence ID" value="KAF7261861.1"/>
    <property type="molecule type" value="Genomic_DNA"/>
</dbReference>
<organism evidence="1 2">
    <name type="scientific">Paragonimus skrjabini miyazakii</name>
    <dbReference type="NCBI Taxonomy" id="59628"/>
    <lineage>
        <taxon>Eukaryota</taxon>
        <taxon>Metazoa</taxon>
        <taxon>Spiralia</taxon>
        <taxon>Lophotrochozoa</taxon>
        <taxon>Platyhelminthes</taxon>
        <taxon>Trematoda</taxon>
        <taxon>Digenea</taxon>
        <taxon>Plagiorchiida</taxon>
        <taxon>Troglotremata</taxon>
        <taxon>Troglotrematidae</taxon>
        <taxon>Paragonimus</taxon>
    </lineage>
</organism>
<gene>
    <name evidence="1" type="ORF">EG68_00793</name>
</gene>
<evidence type="ECO:0000313" key="1">
    <source>
        <dbReference type="EMBL" id="KAF7261861.1"/>
    </source>
</evidence>